<dbReference type="CDD" id="cd04690">
    <property type="entry name" value="NUDIX_Hydrolase"/>
    <property type="match status" value="1"/>
</dbReference>
<comment type="cofactor">
    <cofactor evidence="1">
        <name>Mg(2+)</name>
        <dbReference type="ChEBI" id="CHEBI:18420"/>
    </cofactor>
</comment>
<organism evidence="6 7">
    <name type="scientific">Paeniglutamicibacter kerguelensis</name>
    <dbReference type="NCBI Taxonomy" id="254788"/>
    <lineage>
        <taxon>Bacteria</taxon>
        <taxon>Bacillati</taxon>
        <taxon>Actinomycetota</taxon>
        <taxon>Actinomycetes</taxon>
        <taxon>Micrococcales</taxon>
        <taxon>Micrococcaceae</taxon>
        <taxon>Paeniglutamicibacter</taxon>
    </lineage>
</organism>
<evidence type="ECO:0000256" key="4">
    <source>
        <dbReference type="RuleBase" id="RU003476"/>
    </source>
</evidence>
<dbReference type="InterPro" id="IPR020476">
    <property type="entry name" value="Nudix_hydrolase"/>
</dbReference>
<dbReference type="SUPFAM" id="SSF55811">
    <property type="entry name" value="Nudix"/>
    <property type="match status" value="1"/>
</dbReference>
<evidence type="ECO:0000256" key="3">
    <source>
        <dbReference type="ARBA" id="ARBA00022801"/>
    </source>
</evidence>
<dbReference type="InterPro" id="IPR015797">
    <property type="entry name" value="NUDIX_hydrolase-like_dom_sf"/>
</dbReference>
<sequence length="133" mass="14697">MPKILTIAAMRLLDPAGRILLVRKRETTMFMQPGGKLEPDESPEAAVLREVREEIGLVFAPEQVEFLGRWDGPAANEADTEIHAYLYGATTTDAPCIQAEIEQMMWLSPAVAMERDDIAPLLRDHVLPSLLGG</sequence>
<keyword evidence="3 4" id="KW-0378">Hydrolase</keyword>
<dbReference type="PROSITE" id="PS00893">
    <property type="entry name" value="NUDIX_BOX"/>
    <property type="match status" value="1"/>
</dbReference>
<name>A0ABS4X7X5_9MICC</name>
<dbReference type="RefSeq" id="WP_342592668.1">
    <property type="nucleotide sequence ID" value="NZ_BAAAJY010000008.1"/>
</dbReference>
<comment type="caution">
    <text evidence="6">The sequence shown here is derived from an EMBL/GenBank/DDBJ whole genome shotgun (WGS) entry which is preliminary data.</text>
</comment>
<protein>
    <submittedName>
        <fullName evidence="6">8-oxo-dGTP pyrophosphatase MutT (NUDIX family)</fullName>
    </submittedName>
</protein>
<dbReference type="PANTHER" id="PTHR43046:SF2">
    <property type="entry name" value="8-OXO-DGTP DIPHOSPHATASE-RELATED"/>
    <property type="match status" value="1"/>
</dbReference>
<proteinExistence type="inferred from homology"/>
<dbReference type="PANTHER" id="PTHR43046">
    <property type="entry name" value="GDP-MANNOSE MANNOSYL HYDROLASE"/>
    <property type="match status" value="1"/>
</dbReference>
<comment type="similarity">
    <text evidence="2 4">Belongs to the Nudix hydrolase family.</text>
</comment>
<evidence type="ECO:0000259" key="5">
    <source>
        <dbReference type="PROSITE" id="PS51462"/>
    </source>
</evidence>
<dbReference type="PROSITE" id="PS51462">
    <property type="entry name" value="NUDIX"/>
    <property type="match status" value="1"/>
</dbReference>
<dbReference type="PRINTS" id="PR00502">
    <property type="entry name" value="NUDIXFAMILY"/>
</dbReference>
<evidence type="ECO:0000313" key="6">
    <source>
        <dbReference type="EMBL" id="MBP2384577.1"/>
    </source>
</evidence>
<gene>
    <name evidence="6" type="ORF">JOF47_000088</name>
</gene>
<keyword evidence="7" id="KW-1185">Reference proteome</keyword>
<dbReference type="EMBL" id="JAGIOF010000001">
    <property type="protein sequence ID" value="MBP2384577.1"/>
    <property type="molecule type" value="Genomic_DNA"/>
</dbReference>
<feature type="domain" description="Nudix hydrolase" evidence="5">
    <location>
        <begin position="2"/>
        <end position="131"/>
    </location>
</feature>
<evidence type="ECO:0000313" key="7">
    <source>
        <dbReference type="Proteomes" id="UP001296993"/>
    </source>
</evidence>
<dbReference type="Pfam" id="PF00293">
    <property type="entry name" value="NUDIX"/>
    <property type="match status" value="1"/>
</dbReference>
<accession>A0ABS4X7X5</accession>
<evidence type="ECO:0000256" key="1">
    <source>
        <dbReference type="ARBA" id="ARBA00001946"/>
    </source>
</evidence>
<dbReference type="InterPro" id="IPR000086">
    <property type="entry name" value="NUDIX_hydrolase_dom"/>
</dbReference>
<dbReference type="InterPro" id="IPR020084">
    <property type="entry name" value="NUDIX_hydrolase_CS"/>
</dbReference>
<dbReference type="Gene3D" id="3.90.79.10">
    <property type="entry name" value="Nucleoside Triphosphate Pyrophosphohydrolase"/>
    <property type="match status" value="1"/>
</dbReference>
<evidence type="ECO:0000256" key="2">
    <source>
        <dbReference type="ARBA" id="ARBA00005582"/>
    </source>
</evidence>
<dbReference type="Proteomes" id="UP001296993">
    <property type="component" value="Unassembled WGS sequence"/>
</dbReference>
<reference evidence="6 7" key="1">
    <citation type="submission" date="2021-03" db="EMBL/GenBank/DDBJ databases">
        <title>Sequencing the genomes of 1000 actinobacteria strains.</title>
        <authorList>
            <person name="Klenk H.-P."/>
        </authorList>
    </citation>
    <scope>NUCLEOTIDE SEQUENCE [LARGE SCALE GENOMIC DNA]</scope>
    <source>
        <strain evidence="6 7">DSM 15797</strain>
    </source>
</reference>